<gene>
    <name evidence="1" type="ORF">B4U79_07624</name>
</gene>
<dbReference type="GO" id="GO:0005525">
    <property type="term" value="F:GTP binding"/>
    <property type="evidence" value="ECO:0007669"/>
    <property type="project" value="InterPro"/>
</dbReference>
<dbReference type="AlphaFoldDB" id="A0A3S3PBL6"/>
<accession>A0A3S3PBL6</accession>
<dbReference type="OrthoDB" id="299781at2759"/>
<comment type="caution">
    <text evidence="1">The sequence shown here is derived from an EMBL/GenBank/DDBJ whole genome shotgun (WGS) entry which is preliminary data.</text>
</comment>
<dbReference type="Proteomes" id="UP000285301">
    <property type="component" value="Unassembled WGS sequence"/>
</dbReference>
<dbReference type="GO" id="GO:0003924">
    <property type="term" value="F:GTPase activity"/>
    <property type="evidence" value="ECO:0007669"/>
    <property type="project" value="InterPro"/>
</dbReference>
<reference evidence="1 2" key="1">
    <citation type="journal article" date="2018" name="Gigascience">
        <title>Genomes of trombidid mites reveal novel predicted allergens and laterally-transferred genes associated with secondary metabolism.</title>
        <authorList>
            <person name="Dong X."/>
            <person name="Chaisiri K."/>
            <person name="Xia D."/>
            <person name="Armstrong S.D."/>
            <person name="Fang Y."/>
            <person name="Donnelly M.J."/>
            <person name="Kadowaki T."/>
            <person name="McGarry J.W."/>
            <person name="Darby A.C."/>
            <person name="Makepeace B.L."/>
        </authorList>
    </citation>
    <scope>NUCLEOTIDE SEQUENCE [LARGE SCALE GENOMIC DNA]</scope>
    <source>
        <strain evidence="1">UoL-WK</strain>
    </source>
</reference>
<protein>
    <submittedName>
        <fullName evidence="1">Ras-like protein family member 10B</fullName>
    </submittedName>
</protein>
<evidence type="ECO:0000313" key="1">
    <source>
        <dbReference type="EMBL" id="RWS16245.1"/>
    </source>
</evidence>
<dbReference type="Gene3D" id="3.40.50.300">
    <property type="entry name" value="P-loop containing nucleotide triphosphate hydrolases"/>
    <property type="match status" value="1"/>
</dbReference>
<organism evidence="1 2">
    <name type="scientific">Dinothrombium tinctorium</name>
    <dbReference type="NCBI Taxonomy" id="1965070"/>
    <lineage>
        <taxon>Eukaryota</taxon>
        <taxon>Metazoa</taxon>
        <taxon>Ecdysozoa</taxon>
        <taxon>Arthropoda</taxon>
        <taxon>Chelicerata</taxon>
        <taxon>Arachnida</taxon>
        <taxon>Acari</taxon>
        <taxon>Acariformes</taxon>
        <taxon>Trombidiformes</taxon>
        <taxon>Prostigmata</taxon>
        <taxon>Anystina</taxon>
        <taxon>Parasitengona</taxon>
        <taxon>Trombidioidea</taxon>
        <taxon>Trombidiidae</taxon>
        <taxon>Dinothrombium</taxon>
    </lineage>
</organism>
<dbReference type="PANTHER" id="PTHR46350:SF2">
    <property type="entry name" value="RAS LIKE FAMILY 10 MEMBER B"/>
    <property type="match status" value="1"/>
</dbReference>
<dbReference type="InterPro" id="IPR052661">
    <property type="entry name" value="Ras-like_GTPase_Reg"/>
</dbReference>
<dbReference type="PANTHER" id="PTHR46350">
    <property type="entry name" value="RAS LIKE FAMILY 10 MEMBER B-RELATED"/>
    <property type="match status" value="1"/>
</dbReference>
<dbReference type="InterPro" id="IPR001806">
    <property type="entry name" value="Small_GTPase"/>
</dbReference>
<dbReference type="EMBL" id="NCKU01000262">
    <property type="protein sequence ID" value="RWS16245.1"/>
    <property type="molecule type" value="Genomic_DNA"/>
</dbReference>
<dbReference type="Pfam" id="PF00071">
    <property type="entry name" value="Ras"/>
    <property type="match status" value="1"/>
</dbReference>
<name>A0A3S3PBL6_9ACAR</name>
<dbReference type="STRING" id="1965070.A0A3S3PBL6"/>
<evidence type="ECO:0000313" key="2">
    <source>
        <dbReference type="Proteomes" id="UP000285301"/>
    </source>
</evidence>
<dbReference type="SUPFAM" id="SSF52540">
    <property type="entry name" value="P-loop containing nucleoside triphosphate hydrolases"/>
    <property type="match status" value="1"/>
</dbReference>
<keyword evidence="2" id="KW-1185">Reference proteome</keyword>
<sequence>MHLVKLVVLGAPGVGKTSLIQQFLDNHFSKLHKTTTMSPNDNCFTFTVILNGTLYEVKILDMPLINYFPSNTLYEWTDYRGYALRRANGYLLIFDLTSPGLYSILPQ</sequence>
<proteinExistence type="predicted"/>
<dbReference type="InterPro" id="IPR027417">
    <property type="entry name" value="P-loop_NTPase"/>
</dbReference>